<reference evidence="1 2" key="1">
    <citation type="submission" date="2010-08" db="EMBL/GenBank/DDBJ databases">
        <authorList>
            <person name="Weinstock G."/>
            <person name="Sodergren E."/>
            <person name="Clifton S."/>
            <person name="Fulton L."/>
            <person name="Fulton B."/>
            <person name="Courtney L."/>
            <person name="Fronick C."/>
            <person name="Harrison M."/>
            <person name="Strong C."/>
            <person name="Farmer C."/>
            <person name="Delahaunty K."/>
            <person name="Markovic C."/>
            <person name="Hall O."/>
            <person name="Minx P."/>
            <person name="Tomlinson C."/>
            <person name="Mitreva M."/>
            <person name="Hou S."/>
            <person name="Chen J."/>
            <person name="Wollam A."/>
            <person name="Pepin K.H."/>
            <person name="Johnson M."/>
            <person name="Bhonagiri V."/>
            <person name="Zhang X."/>
            <person name="Suruliraj S."/>
            <person name="Warren W."/>
            <person name="Chinwalla A."/>
            <person name="Mardis E.R."/>
            <person name="Wilson R.K."/>
        </authorList>
    </citation>
    <scope>NUCLEOTIDE SEQUENCE [LARGE SCALE GENOMIC DNA]</scope>
    <source>
        <strain evidence="1 2">KLE1255</strain>
    </source>
</reference>
<dbReference type="GO" id="GO:0016746">
    <property type="term" value="F:acyltransferase activity"/>
    <property type="evidence" value="ECO:0007669"/>
    <property type="project" value="InterPro"/>
</dbReference>
<dbReference type="InterPro" id="IPR038369">
    <property type="entry name" value="SpoVAD_sf"/>
</dbReference>
<dbReference type="Gene3D" id="3.40.47.40">
    <property type="entry name" value="Stage V sporulation protein AD"/>
    <property type="match status" value="1"/>
</dbReference>
<dbReference type="PIRSF" id="PIRSF011570">
    <property type="entry name" value="SpoVAD"/>
    <property type="match status" value="1"/>
</dbReference>
<organism evidence="1 2">
    <name type="scientific">Faecalibacterium cf. prausnitzii KLE1255</name>
    <dbReference type="NCBI Taxonomy" id="748224"/>
    <lineage>
        <taxon>Bacteria</taxon>
        <taxon>Bacillati</taxon>
        <taxon>Bacillota</taxon>
        <taxon>Clostridia</taxon>
        <taxon>Eubacteriales</taxon>
        <taxon>Oscillospiraceae</taxon>
        <taxon>Faecalibacterium</taxon>
    </lineage>
</organism>
<proteinExistence type="predicted"/>
<dbReference type="InterPro" id="IPR010894">
    <property type="entry name" value="SpoVAD"/>
</dbReference>
<dbReference type="NCBIfam" id="NF006160">
    <property type="entry name" value="PRK08304.1"/>
    <property type="match status" value="1"/>
</dbReference>
<dbReference type="AlphaFoldDB" id="E2ZK24"/>
<dbReference type="InterPro" id="IPR016039">
    <property type="entry name" value="Thiolase-like"/>
</dbReference>
<comment type="caution">
    <text evidence="1">The sequence shown here is derived from an EMBL/GenBank/DDBJ whole genome shotgun (WGS) entry which is preliminary data.</text>
</comment>
<dbReference type="EMBL" id="AECU01000166">
    <property type="protein sequence ID" value="EFQ06470.1"/>
    <property type="molecule type" value="Genomic_DNA"/>
</dbReference>
<dbReference type="Pfam" id="PF07451">
    <property type="entry name" value="SpoVAD"/>
    <property type="match status" value="1"/>
</dbReference>
<evidence type="ECO:0000313" key="2">
    <source>
        <dbReference type="Proteomes" id="UP000006028"/>
    </source>
</evidence>
<accession>E2ZK24</accession>
<evidence type="ECO:0000313" key="1">
    <source>
        <dbReference type="EMBL" id="EFQ06470.1"/>
    </source>
</evidence>
<sequence>MERFSSIFHEGEILPMTVRCGDTLLFQTLPVIAAGAAVGGKKESEGPLAAEFDELSADNRFGQSSWEAAEKYLQLRAARLCLQKAALPQEKVQLALAGDLQAQCTASSYAMRELGVPFAGLFGACSTMAEGLALGAALCEGGAARNLLAMASSHFCAAERQFRTPLSYGAVRTPTAQWTATAAGCCLLQPQGEGVGIAAATFGRVQDYQVKDINNMGAAMAPAAASTLLHYFKDTGTEPQEFDCIYTGDLGQVGSQLLRELLAAEGLLIKNHVDCGCILFDANEQSVKSGGSGPGCCAAVLCGHILPRLRRGSQKRVLFTATGALMSQTTFLQKETIPAVAHLVELRAPEKEK</sequence>
<protein>
    <submittedName>
        <fullName evidence="1">Stage V sporulation protein AD</fullName>
    </submittedName>
</protein>
<dbReference type="HOGENOM" id="CLU_048574_0_0_9"/>
<dbReference type="eggNOG" id="COG0332">
    <property type="taxonomic scope" value="Bacteria"/>
</dbReference>
<dbReference type="Proteomes" id="UP000006028">
    <property type="component" value="Unassembled WGS sequence"/>
</dbReference>
<dbReference type="SUPFAM" id="SSF53901">
    <property type="entry name" value="Thiolase-like"/>
    <property type="match status" value="1"/>
</dbReference>
<gene>
    <name evidence="1" type="primary">spoVAD</name>
    <name evidence="1" type="ORF">HMPREF9436_02026</name>
</gene>
<name>E2ZK24_9FIRM</name>
<dbReference type="STRING" id="748224.HMPREF9436_02026"/>